<accession>A0A1A0QZ22</accession>
<dbReference type="Proteomes" id="UP000093902">
    <property type="component" value="Unassembled WGS sequence"/>
</dbReference>
<organism evidence="3 4">
    <name type="scientific">Mycolicibacterium peregrinum</name>
    <name type="common">Mycobacterium peregrinum</name>
    <dbReference type="NCBI Taxonomy" id="43304"/>
    <lineage>
        <taxon>Bacteria</taxon>
        <taxon>Bacillati</taxon>
        <taxon>Actinomycetota</taxon>
        <taxon>Actinomycetes</taxon>
        <taxon>Mycobacteriales</taxon>
        <taxon>Mycobacteriaceae</taxon>
        <taxon>Mycolicibacterium</taxon>
    </lineage>
</organism>
<protein>
    <recommendedName>
        <fullName evidence="5">Mce-associated membrane protein</fullName>
    </recommendedName>
</protein>
<proteinExistence type="predicted"/>
<evidence type="ECO:0008006" key="5">
    <source>
        <dbReference type="Google" id="ProtNLM"/>
    </source>
</evidence>
<keyword evidence="2" id="KW-0812">Transmembrane</keyword>
<feature type="transmembrane region" description="Helical" evidence="2">
    <location>
        <begin position="49"/>
        <end position="70"/>
    </location>
</feature>
<evidence type="ECO:0000256" key="2">
    <source>
        <dbReference type="SAM" id="Phobius"/>
    </source>
</evidence>
<keyword evidence="2" id="KW-0472">Membrane</keyword>
<keyword evidence="2" id="KW-1133">Transmembrane helix</keyword>
<gene>
    <name evidence="3" type="ORF">A5792_25485</name>
</gene>
<name>A0A1A0QZ22_MYCPR</name>
<dbReference type="AlphaFoldDB" id="A0A1A0QZ22"/>
<feature type="region of interest" description="Disordered" evidence="1">
    <location>
        <begin position="1"/>
        <end position="37"/>
    </location>
</feature>
<evidence type="ECO:0000313" key="4">
    <source>
        <dbReference type="Proteomes" id="UP000093902"/>
    </source>
</evidence>
<comment type="caution">
    <text evidence="3">The sequence shown here is derived from an EMBL/GenBank/DDBJ whole genome shotgun (WGS) entry which is preliminary data.</text>
</comment>
<evidence type="ECO:0000313" key="3">
    <source>
        <dbReference type="EMBL" id="OBB27168.1"/>
    </source>
</evidence>
<feature type="compositionally biased region" description="Polar residues" evidence="1">
    <location>
        <begin position="24"/>
        <end position="37"/>
    </location>
</feature>
<reference evidence="4" key="1">
    <citation type="submission" date="2016-06" db="EMBL/GenBank/DDBJ databases">
        <authorList>
            <person name="Sutton G."/>
            <person name="Brinkac L."/>
            <person name="Sanka R."/>
            <person name="Adams M."/>
            <person name="Lau E."/>
            <person name="Mehaffy C."/>
            <person name="Tameris M."/>
            <person name="Hatherill M."/>
            <person name="Hanekom W."/>
            <person name="Mahomed H."/>
            <person name="Mcshane H."/>
        </authorList>
    </citation>
    <scope>NUCLEOTIDE SEQUENCE [LARGE SCALE GENOMIC DNA]</scope>
    <source>
        <strain evidence="4">852002-51209_SCH5440388</strain>
    </source>
</reference>
<sequence>MSKSVLEVEAEVERDHDVVESESDSPTGEGTGRSESSAGKRLSISVRSLAVSVVIAVLVAAVGVLASLYIGAAGKLDAHEIAAANEQRAKEVALTYAVSAAQMNFKDFGAWKGKLVDNTTPELKEKLDRAATDMEQVLAPLQWNSTARPLAAAVRSDAAGIYVVDTFVSVLTKTAQAPEGMQSTATYGITIDSNKNWQISDVGGIDAVLGQK</sequence>
<dbReference type="EMBL" id="LZSO01000031">
    <property type="protein sequence ID" value="OBB27168.1"/>
    <property type="molecule type" value="Genomic_DNA"/>
</dbReference>
<dbReference type="RefSeq" id="WP_064933981.1">
    <property type="nucleotide sequence ID" value="NZ_LZSO01000031.1"/>
</dbReference>
<evidence type="ECO:0000256" key="1">
    <source>
        <dbReference type="SAM" id="MobiDB-lite"/>
    </source>
</evidence>